<keyword evidence="2" id="KW-0539">Nucleus</keyword>
<accession>A0A4S8JM15</accession>
<feature type="compositionally biased region" description="Polar residues" evidence="3">
    <location>
        <begin position="163"/>
        <end position="175"/>
    </location>
</feature>
<dbReference type="EMBL" id="PYDT01000004">
    <property type="protein sequence ID" value="THU63130.1"/>
    <property type="molecule type" value="Genomic_DNA"/>
</dbReference>
<sequence>MDASFIPQSSHGTMDEDDGESFSSVPGASTSSSSDDMDDTASSASPTTEEEPQGDGPLYEMASLVAQLPFKRGLSKYYQGKSQTFTSLSSVRCLEDLAKPERPQRKKMKPCKSYGWGLDSQRSLSTKGSSRTITKKASRRPSSSLGGRRQSFFSGRPPVAPQRPNSFSSQTLLFA</sequence>
<feature type="compositionally biased region" description="Low complexity" evidence="3">
    <location>
        <begin position="140"/>
        <end position="151"/>
    </location>
</feature>
<evidence type="ECO:0000313" key="4">
    <source>
        <dbReference type="EMBL" id="THU63130.1"/>
    </source>
</evidence>
<evidence type="ECO:0000256" key="1">
    <source>
        <dbReference type="ARBA" id="ARBA00004123"/>
    </source>
</evidence>
<organism evidence="4 5">
    <name type="scientific">Musa balbisiana</name>
    <name type="common">Banana</name>
    <dbReference type="NCBI Taxonomy" id="52838"/>
    <lineage>
        <taxon>Eukaryota</taxon>
        <taxon>Viridiplantae</taxon>
        <taxon>Streptophyta</taxon>
        <taxon>Embryophyta</taxon>
        <taxon>Tracheophyta</taxon>
        <taxon>Spermatophyta</taxon>
        <taxon>Magnoliopsida</taxon>
        <taxon>Liliopsida</taxon>
        <taxon>Zingiberales</taxon>
        <taxon>Musaceae</taxon>
        <taxon>Musa</taxon>
    </lineage>
</organism>
<dbReference type="GO" id="GO:0005634">
    <property type="term" value="C:nucleus"/>
    <property type="evidence" value="ECO:0007669"/>
    <property type="project" value="UniProtKB-SubCell"/>
</dbReference>
<evidence type="ECO:0008006" key="6">
    <source>
        <dbReference type="Google" id="ProtNLM"/>
    </source>
</evidence>
<comment type="subcellular location">
    <subcellularLocation>
        <location evidence="1">Nucleus</location>
    </subcellularLocation>
</comment>
<evidence type="ECO:0000313" key="5">
    <source>
        <dbReference type="Proteomes" id="UP000317650"/>
    </source>
</evidence>
<reference evidence="4 5" key="1">
    <citation type="journal article" date="2019" name="Nat. Plants">
        <title>Genome sequencing of Musa balbisiana reveals subgenome evolution and function divergence in polyploid bananas.</title>
        <authorList>
            <person name="Yao X."/>
        </authorList>
    </citation>
    <scope>NUCLEOTIDE SEQUENCE [LARGE SCALE GENOMIC DNA]</scope>
    <source>
        <strain evidence="5">cv. DH-PKW</strain>
        <tissue evidence="4">Leaves</tissue>
    </source>
</reference>
<keyword evidence="5" id="KW-1185">Reference proteome</keyword>
<feature type="compositionally biased region" description="Polar residues" evidence="3">
    <location>
        <begin position="1"/>
        <end position="12"/>
    </location>
</feature>
<feature type="region of interest" description="Disordered" evidence="3">
    <location>
        <begin position="1"/>
        <end position="60"/>
    </location>
</feature>
<name>A0A4S8JM15_MUSBA</name>
<dbReference type="InterPro" id="IPR051992">
    <property type="entry name" value="OxStress_Response_Reg"/>
</dbReference>
<dbReference type="STRING" id="52838.A0A4S8JM15"/>
<dbReference type="Proteomes" id="UP000317650">
    <property type="component" value="Chromosome 1"/>
</dbReference>
<comment type="caution">
    <text evidence="4">The sequence shown here is derived from an EMBL/GenBank/DDBJ whole genome shotgun (WGS) entry which is preliminary data.</text>
</comment>
<feature type="compositionally biased region" description="Polar residues" evidence="3">
    <location>
        <begin position="120"/>
        <end position="132"/>
    </location>
</feature>
<evidence type="ECO:0000256" key="2">
    <source>
        <dbReference type="ARBA" id="ARBA00023242"/>
    </source>
</evidence>
<feature type="region of interest" description="Disordered" evidence="3">
    <location>
        <begin position="96"/>
        <end position="175"/>
    </location>
</feature>
<dbReference type="PANTHER" id="PTHR33172">
    <property type="entry name" value="OS08G0516900 PROTEIN"/>
    <property type="match status" value="1"/>
</dbReference>
<evidence type="ECO:0000256" key="3">
    <source>
        <dbReference type="SAM" id="MobiDB-lite"/>
    </source>
</evidence>
<gene>
    <name evidence="4" type="ORF">C4D60_Mb01t12480</name>
</gene>
<protein>
    <recommendedName>
        <fullName evidence="6">Oxidative stress 3</fullName>
    </recommendedName>
</protein>
<proteinExistence type="predicted"/>
<feature type="compositionally biased region" description="Low complexity" evidence="3">
    <location>
        <begin position="21"/>
        <end position="47"/>
    </location>
</feature>
<dbReference type="PANTHER" id="PTHR33172:SF29">
    <property type="entry name" value="OS06G0559400 PROTEIN"/>
    <property type="match status" value="1"/>
</dbReference>
<dbReference type="GO" id="GO:0006950">
    <property type="term" value="P:response to stress"/>
    <property type="evidence" value="ECO:0007669"/>
    <property type="project" value="UniProtKB-ARBA"/>
</dbReference>
<dbReference type="AlphaFoldDB" id="A0A4S8JM15"/>